<protein>
    <submittedName>
        <fullName evidence="1">Uncharacterized protein</fullName>
    </submittedName>
</protein>
<evidence type="ECO:0000313" key="2">
    <source>
        <dbReference type="Proteomes" id="UP000287756"/>
    </source>
</evidence>
<dbReference type="EMBL" id="CP026118">
    <property type="protein sequence ID" value="QAS51288.1"/>
    <property type="molecule type" value="Genomic_DNA"/>
</dbReference>
<dbReference type="KEGG" id="hli:HLI_03190"/>
<name>A0A410M9D7_9BACI</name>
<proteinExistence type="predicted"/>
<accession>A0A410M9D7</accession>
<reference evidence="1 2" key="1">
    <citation type="submission" date="2018-01" db="EMBL/GenBank/DDBJ databases">
        <title>The whole genome sequencing and assembly of Halobacillus litoralis ERB031 strain.</title>
        <authorList>
            <person name="Lee S.-J."/>
            <person name="Park M.-K."/>
            <person name="Kim J.-Y."/>
            <person name="Lee Y.-J."/>
            <person name="Yi H."/>
            <person name="Bahn Y.-S."/>
            <person name="Kim J.F."/>
            <person name="Lee D.-W."/>
        </authorList>
    </citation>
    <scope>NUCLEOTIDE SEQUENCE [LARGE SCALE GENOMIC DNA]</scope>
    <source>
        <strain evidence="1 2">ERB 031</strain>
    </source>
</reference>
<dbReference type="Proteomes" id="UP000287756">
    <property type="component" value="Chromosome"/>
</dbReference>
<organism evidence="1 2">
    <name type="scientific">Halobacillus litoralis</name>
    <dbReference type="NCBI Taxonomy" id="45668"/>
    <lineage>
        <taxon>Bacteria</taxon>
        <taxon>Bacillati</taxon>
        <taxon>Bacillota</taxon>
        <taxon>Bacilli</taxon>
        <taxon>Bacillales</taxon>
        <taxon>Bacillaceae</taxon>
        <taxon>Halobacillus</taxon>
    </lineage>
</organism>
<evidence type="ECO:0000313" key="1">
    <source>
        <dbReference type="EMBL" id="QAS51288.1"/>
    </source>
</evidence>
<dbReference type="RefSeq" id="WP_128523042.1">
    <property type="nucleotide sequence ID" value="NZ_CP026118.1"/>
</dbReference>
<sequence length="103" mass="12120">MDRKEMDEQVIHQYKQDEQKMILIFAQWCVNNELDPFEIYKKAYPNQSNNTALADAAELTLPPNEAYQIPVETLLEVLSLFGNDDLAFVVNEEWSRLERKNKQ</sequence>
<dbReference type="AlphaFoldDB" id="A0A410M9D7"/>
<dbReference type="OrthoDB" id="2678957at2"/>
<gene>
    <name evidence="1" type="ORF">HLI_03190</name>
</gene>